<reference evidence="2 3" key="1">
    <citation type="submission" date="2024-04" db="EMBL/GenBank/DDBJ databases">
        <authorList>
            <person name="Fracassetti M."/>
        </authorList>
    </citation>
    <scope>NUCLEOTIDE SEQUENCE [LARGE SCALE GENOMIC DNA]</scope>
</reference>
<proteinExistence type="predicted"/>
<organism evidence="2 3">
    <name type="scientific">Linum trigynum</name>
    <dbReference type="NCBI Taxonomy" id="586398"/>
    <lineage>
        <taxon>Eukaryota</taxon>
        <taxon>Viridiplantae</taxon>
        <taxon>Streptophyta</taxon>
        <taxon>Embryophyta</taxon>
        <taxon>Tracheophyta</taxon>
        <taxon>Spermatophyta</taxon>
        <taxon>Magnoliopsida</taxon>
        <taxon>eudicotyledons</taxon>
        <taxon>Gunneridae</taxon>
        <taxon>Pentapetalae</taxon>
        <taxon>rosids</taxon>
        <taxon>fabids</taxon>
        <taxon>Malpighiales</taxon>
        <taxon>Linaceae</taxon>
        <taxon>Linum</taxon>
    </lineage>
</organism>
<dbReference type="EMBL" id="OZ034817">
    <property type="protein sequence ID" value="CAL1381474.1"/>
    <property type="molecule type" value="Genomic_DNA"/>
</dbReference>
<gene>
    <name evidence="2" type="ORF">LTRI10_LOCUS22852</name>
</gene>
<dbReference type="AlphaFoldDB" id="A0AAV2E6L7"/>
<feature type="compositionally biased region" description="Basic and acidic residues" evidence="1">
    <location>
        <begin position="25"/>
        <end position="35"/>
    </location>
</feature>
<feature type="compositionally biased region" description="Basic and acidic residues" evidence="1">
    <location>
        <begin position="43"/>
        <end position="53"/>
    </location>
</feature>
<keyword evidence="3" id="KW-1185">Reference proteome</keyword>
<feature type="region of interest" description="Disordered" evidence="1">
    <location>
        <begin position="23"/>
        <end position="67"/>
    </location>
</feature>
<dbReference type="Proteomes" id="UP001497516">
    <property type="component" value="Chromosome 4"/>
</dbReference>
<evidence type="ECO:0000256" key="1">
    <source>
        <dbReference type="SAM" id="MobiDB-lite"/>
    </source>
</evidence>
<name>A0AAV2E6L7_9ROSI</name>
<evidence type="ECO:0000313" key="3">
    <source>
        <dbReference type="Proteomes" id="UP001497516"/>
    </source>
</evidence>
<evidence type="ECO:0000313" key="2">
    <source>
        <dbReference type="EMBL" id="CAL1381474.1"/>
    </source>
</evidence>
<sequence length="67" mass="7482">MKQPQFTTGQGCEHGPQTVNIEQSSEVREVSDHKAVHWSLSGKYEDNSVEREMGNGCSSSETERVLE</sequence>
<accession>A0AAV2E6L7</accession>
<protein>
    <submittedName>
        <fullName evidence="2">Uncharacterized protein</fullName>
    </submittedName>
</protein>